<accession>A0ACC3ANP1</accession>
<proteinExistence type="predicted"/>
<organism evidence="1 2">
    <name type="scientific">Aspergillus melleus</name>
    <dbReference type="NCBI Taxonomy" id="138277"/>
    <lineage>
        <taxon>Eukaryota</taxon>
        <taxon>Fungi</taxon>
        <taxon>Dikarya</taxon>
        <taxon>Ascomycota</taxon>
        <taxon>Pezizomycotina</taxon>
        <taxon>Eurotiomycetes</taxon>
        <taxon>Eurotiomycetidae</taxon>
        <taxon>Eurotiales</taxon>
        <taxon>Aspergillaceae</taxon>
        <taxon>Aspergillus</taxon>
        <taxon>Aspergillus subgen. Circumdati</taxon>
    </lineage>
</organism>
<comment type="caution">
    <text evidence="1">The sequence shown here is derived from an EMBL/GenBank/DDBJ whole genome shotgun (WGS) entry which is preliminary data.</text>
</comment>
<gene>
    <name evidence="1" type="ORF">N8T08_001203</name>
</gene>
<dbReference type="Proteomes" id="UP001177260">
    <property type="component" value="Unassembled WGS sequence"/>
</dbReference>
<reference evidence="1 2" key="1">
    <citation type="journal article" date="2023" name="ACS Omega">
        <title>Identification of the Neoaspergillic Acid Biosynthesis Gene Cluster by Establishing an In Vitro CRISPR-Ribonucleoprotein Genetic System in Aspergillus melleus.</title>
        <authorList>
            <person name="Yuan B."/>
            <person name="Grau M.F."/>
            <person name="Murata R.M."/>
            <person name="Torok T."/>
            <person name="Venkateswaran K."/>
            <person name="Stajich J.E."/>
            <person name="Wang C.C.C."/>
        </authorList>
    </citation>
    <scope>NUCLEOTIDE SEQUENCE [LARGE SCALE GENOMIC DNA]</scope>
    <source>
        <strain evidence="1 2">IMV 1140</strain>
    </source>
</reference>
<evidence type="ECO:0000313" key="1">
    <source>
        <dbReference type="EMBL" id="KAK1139208.1"/>
    </source>
</evidence>
<name>A0ACC3ANP1_9EURO</name>
<keyword evidence="2" id="KW-1185">Reference proteome</keyword>
<evidence type="ECO:0000313" key="2">
    <source>
        <dbReference type="Proteomes" id="UP001177260"/>
    </source>
</evidence>
<sequence length="100" mass="11546">MAPQGGLVINKFINGHINITSAPQKRGNNRPLRRKNVEELTLKELNAEMQAITRANEIARREIEKRMMRYALLKARKEGMAKGKDVEEVTDRVEKMRTDE</sequence>
<protein>
    <submittedName>
        <fullName evidence="1">Uncharacterized protein</fullName>
    </submittedName>
</protein>
<dbReference type="EMBL" id="JAOPJF010000114">
    <property type="protein sequence ID" value="KAK1139208.1"/>
    <property type="molecule type" value="Genomic_DNA"/>
</dbReference>